<dbReference type="Gene3D" id="3.40.109.10">
    <property type="entry name" value="NADH Oxidase"/>
    <property type="match status" value="1"/>
</dbReference>
<keyword evidence="4" id="KW-0288">FMN</keyword>
<protein>
    <submittedName>
        <fullName evidence="7">Nitroreductase</fullName>
    </submittedName>
</protein>
<evidence type="ECO:0000313" key="7">
    <source>
        <dbReference type="EMBL" id="MER5172901.1"/>
    </source>
</evidence>
<dbReference type="RefSeq" id="WP_339115331.1">
    <property type="nucleotide sequence ID" value="NZ_JAYWLC010000012.1"/>
</dbReference>
<evidence type="ECO:0000256" key="4">
    <source>
        <dbReference type="ARBA" id="ARBA00022643"/>
    </source>
</evidence>
<evidence type="ECO:0000256" key="5">
    <source>
        <dbReference type="ARBA" id="ARBA00023002"/>
    </source>
</evidence>
<dbReference type="PANTHER" id="PTHR43673">
    <property type="entry name" value="NAD(P)H NITROREDUCTASE YDGI-RELATED"/>
    <property type="match status" value="1"/>
</dbReference>
<comment type="caution">
    <text evidence="7">The sequence shown here is derived from an EMBL/GenBank/DDBJ whole genome shotgun (WGS) entry which is preliminary data.</text>
</comment>
<dbReference type="InterPro" id="IPR029479">
    <property type="entry name" value="Nitroreductase"/>
</dbReference>
<dbReference type="Pfam" id="PF00881">
    <property type="entry name" value="Nitroreductase"/>
    <property type="match status" value="1"/>
</dbReference>
<dbReference type="InterPro" id="IPR000415">
    <property type="entry name" value="Nitroreductase-like"/>
</dbReference>
<evidence type="ECO:0000313" key="8">
    <source>
        <dbReference type="Proteomes" id="UP001438953"/>
    </source>
</evidence>
<comment type="cofactor">
    <cofactor evidence="1">
        <name>FMN</name>
        <dbReference type="ChEBI" id="CHEBI:58210"/>
    </cofactor>
</comment>
<comment type="similarity">
    <text evidence="2">Belongs to the nitroreductase family.</text>
</comment>
<evidence type="ECO:0000256" key="2">
    <source>
        <dbReference type="ARBA" id="ARBA00007118"/>
    </source>
</evidence>
<dbReference type="SUPFAM" id="SSF55469">
    <property type="entry name" value="FMN-dependent nitroreductase-like"/>
    <property type="match status" value="1"/>
</dbReference>
<gene>
    <name evidence="7" type="ORF">VSX56_14075</name>
</gene>
<evidence type="ECO:0000256" key="1">
    <source>
        <dbReference type="ARBA" id="ARBA00001917"/>
    </source>
</evidence>
<dbReference type="Proteomes" id="UP001438953">
    <property type="component" value="Unassembled WGS sequence"/>
</dbReference>
<feature type="domain" description="Nitroreductase" evidence="6">
    <location>
        <begin position="9"/>
        <end position="197"/>
    </location>
</feature>
<accession>A0ABV1SJ32</accession>
<evidence type="ECO:0000259" key="6">
    <source>
        <dbReference type="Pfam" id="PF00881"/>
    </source>
</evidence>
<sequence>MSTSVENLLKARQSTRAFLPDPVSRETVEHLLWAARRAPSGANLQPGSFHALTGDALATLVTNMTRAIDDHRPQVAEYEWFPRPIPAHLKARQRAAGYALYQSLGIERRDIDGRRSQFKANYRFFDAPLGIVVAIDRRMGEGGYMDLGMSIMALMLAAQDKGLGTVGIGALANYADVVHETLGLPEDEMVLCGIAIGTPDESAVINSFRTEREPLESYATLRGFD</sequence>
<keyword evidence="3" id="KW-0285">Flavoprotein</keyword>
<evidence type="ECO:0000256" key="3">
    <source>
        <dbReference type="ARBA" id="ARBA00022630"/>
    </source>
</evidence>
<dbReference type="EMBL" id="JAYWLC010000012">
    <property type="protein sequence ID" value="MER5172901.1"/>
    <property type="molecule type" value="Genomic_DNA"/>
</dbReference>
<reference evidence="7 8" key="1">
    <citation type="submission" date="2024-01" db="EMBL/GenBank/DDBJ databases">
        <authorList>
            <person name="Deng Y."/>
            <person name="Su J."/>
        </authorList>
    </citation>
    <scope>NUCLEOTIDE SEQUENCE [LARGE SCALE GENOMIC DNA]</scope>
    <source>
        <strain evidence="7 8">CPCC 100088</strain>
    </source>
</reference>
<reference evidence="7 8" key="2">
    <citation type="submission" date="2024-06" db="EMBL/GenBank/DDBJ databases">
        <title>Thioclava kandeliae sp. nov. from a rhizosphere soil sample of Kandelia candel in a mangrove.</title>
        <authorList>
            <person name="Mu T."/>
        </authorList>
    </citation>
    <scope>NUCLEOTIDE SEQUENCE [LARGE SCALE GENOMIC DNA]</scope>
    <source>
        <strain evidence="7 8">CPCC 100088</strain>
    </source>
</reference>
<keyword evidence="5" id="KW-0560">Oxidoreductase</keyword>
<keyword evidence="8" id="KW-1185">Reference proteome</keyword>
<dbReference type="PANTHER" id="PTHR43673:SF2">
    <property type="entry name" value="NITROREDUCTASE"/>
    <property type="match status" value="1"/>
</dbReference>
<name>A0ABV1SJ32_9RHOB</name>
<dbReference type="CDD" id="cd02136">
    <property type="entry name" value="PnbA_NfnB-like"/>
    <property type="match status" value="1"/>
</dbReference>
<proteinExistence type="inferred from homology"/>
<organism evidence="7 8">
    <name type="scientific">Thioclava kandeliae</name>
    <dbReference type="NCBI Taxonomy" id="3070818"/>
    <lineage>
        <taxon>Bacteria</taxon>
        <taxon>Pseudomonadati</taxon>
        <taxon>Pseudomonadota</taxon>
        <taxon>Alphaproteobacteria</taxon>
        <taxon>Rhodobacterales</taxon>
        <taxon>Paracoccaceae</taxon>
        <taxon>Thioclava</taxon>
    </lineage>
</organism>